<evidence type="ECO:0000313" key="2">
    <source>
        <dbReference type="EMBL" id="GAK66351.1"/>
    </source>
</evidence>
<name>A0A081CI55_PSEA2</name>
<dbReference type="AlphaFoldDB" id="A0A081CI55"/>
<comment type="similarity">
    <text evidence="1">Belongs to the Mediator complex subunit 17 family.</text>
</comment>
<keyword evidence="1" id="KW-0539">Nucleus</keyword>
<keyword evidence="1" id="KW-0804">Transcription</keyword>
<comment type="function">
    <text evidence="1">Component of the Mediator complex, a coactivator involved in the regulated transcription of nearly all RNA polymerase II-dependent genes. Mediator functions as a bridge to convey information from gene-specific regulatory proteins to the basal RNA polymerase II transcription machinery. Mediator is recruited to promoters by direct interactions with regulatory proteins and serves as a scaffold for the assembly of a functional preinitiation complex with RNA polymerase II and the general transcription factors.</text>
</comment>
<keyword evidence="1" id="KW-0010">Activator</keyword>
<dbReference type="RefSeq" id="XP_014655596.1">
    <property type="nucleotide sequence ID" value="XM_014800110.1"/>
</dbReference>
<keyword evidence="1" id="KW-0805">Transcription regulation</keyword>
<keyword evidence="3" id="KW-1185">Reference proteome</keyword>
<proteinExistence type="inferred from homology"/>
<dbReference type="Pfam" id="PF10156">
    <property type="entry name" value="Med17"/>
    <property type="match status" value="1"/>
</dbReference>
<dbReference type="InterPro" id="IPR019313">
    <property type="entry name" value="Mediator_Med17"/>
</dbReference>
<sequence>MASSEAGPSRPPASSEVHISIEPVHIYTDADIASSSLGVPSSIAAAFERERKLQDIAADGTNVFATRVAASTQLSQDVHRLWAERGDFSRFRTADLLRKRERDTSPEAQSDDDEHSPAREDKDDDEPLLRPADEVVGGTIGEAEFVALRNKVLANLDVAHFNSIHAHQLLGMLLKQHRAPTGAANTAAVGRMGSPAPSVGGQSARSGTNAAARAPLGIFAHLAPSSREEEFVLDPLAISLSRTALNASAAARRSARDDMDEDSDDDDPRSAGYGLKQAKREMEAAAAFKHARLRDLKVVLETKRAATRNAADLLSSAAAELRASQAPNRERWRALIGLHARGWRLTPGRPLLDVERFGATTDEEEPTEDPDNANADTGEKAKEEEKRKKPAGLQGFGTPIITSDGKVKDEGARDAWIGFGLPEAPVELRRRSLAYWADASSTTAGAEDVKQKLVFPDRMHRRLRVRFVLWRSTSCGEERMEWTSDAPTSSAESDARVGVGQVLDEELQRASREASDELVFGDVVAQARALPPAFGVRLTPSSVRIVLTPRLDMILELVSTSSEATGQYAAQALAVVALVRMGVIRKFHAFVHATRLARRADAPSRAAAIKAHALAVPKTTTKSGDTKATLARMDSLGPLLVGLHYVSFLHRLQRVLSDVQGELEKKGVGMRVQMVPIVAEGGLRAMMTRWIEAAHSQPTDLHTLYTPKPRPESLHGYAKLFATIQGAETLAATITFTQPSAVTVQFNPRPRAPRTKLTTNPLPIDLETLPTLLLHHLT</sequence>
<evidence type="ECO:0000256" key="1">
    <source>
        <dbReference type="RuleBase" id="RU364140"/>
    </source>
</evidence>
<dbReference type="Proteomes" id="UP000053758">
    <property type="component" value="Unassembled WGS sequence"/>
</dbReference>
<dbReference type="EMBL" id="DF830079">
    <property type="protein sequence ID" value="GAK66351.1"/>
    <property type="molecule type" value="Genomic_DNA"/>
</dbReference>
<comment type="subcellular location">
    <subcellularLocation>
        <location evidence="1">Nucleus</location>
    </subcellularLocation>
</comment>
<evidence type="ECO:0000313" key="3">
    <source>
        <dbReference type="Proteomes" id="UP000053758"/>
    </source>
</evidence>
<dbReference type="GO" id="GO:0003712">
    <property type="term" value="F:transcription coregulator activity"/>
    <property type="evidence" value="ECO:0007669"/>
    <property type="project" value="InterPro"/>
</dbReference>
<reference evidence="3" key="1">
    <citation type="journal article" date="2014" name="Genome Announc.">
        <title>Draft Genome Sequence of the Yeast Pseudozyma antarctica Type Strain JCM10317, a Producer of the Glycolipid Biosurfactants, Mannosylerythritol Lipids.</title>
        <authorList>
            <person name="Saika A."/>
            <person name="Koike H."/>
            <person name="Hori T."/>
            <person name="Fukuoka T."/>
            <person name="Sato S."/>
            <person name="Habe H."/>
            <person name="Kitamoto D."/>
            <person name="Morita T."/>
        </authorList>
    </citation>
    <scope>NUCLEOTIDE SEQUENCE [LARGE SCALE GENOMIC DNA]</scope>
    <source>
        <strain evidence="3">JCM 10317</strain>
    </source>
</reference>
<dbReference type="GO" id="GO:0006357">
    <property type="term" value="P:regulation of transcription by RNA polymerase II"/>
    <property type="evidence" value="ECO:0007669"/>
    <property type="project" value="InterPro"/>
</dbReference>
<dbReference type="GeneID" id="26305304"/>
<protein>
    <recommendedName>
        <fullName evidence="1">Mediator of RNA polymerase II transcription subunit 17</fullName>
    </recommendedName>
    <alternativeName>
        <fullName evidence="1">Mediator complex subunit 17</fullName>
    </alternativeName>
</protein>
<dbReference type="OrthoDB" id="1902587at2759"/>
<organism evidence="2 3">
    <name type="scientific">Pseudozyma antarctica</name>
    <name type="common">Yeast</name>
    <name type="synonym">Candida antarctica</name>
    <dbReference type="NCBI Taxonomy" id="84753"/>
    <lineage>
        <taxon>Eukaryota</taxon>
        <taxon>Fungi</taxon>
        <taxon>Dikarya</taxon>
        <taxon>Basidiomycota</taxon>
        <taxon>Ustilaginomycotina</taxon>
        <taxon>Ustilaginomycetes</taxon>
        <taxon>Ustilaginales</taxon>
        <taxon>Ustilaginaceae</taxon>
        <taxon>Moesziomyces</taxon>
    </lineage>
</organism>
<dbReference type="HOGENOM" id="CLU_016859_0_0_1"/>
<gene>
    <name evidence="1" type="primary">MED17</name>
    <name evidence="2" type="ORF">PAN0_012c4573</name>
</gene>
<accession>A0A081CI55</accession>
<comment type="subunit">
    <text evidence="1">Component of the Mediator complex.</text>
</comment>
<dbReference type="GO" id="GO:0016592">
    <property type="term" value="C:mediator complex"/>
    <property type="evidence" value="ECO:0007669"/>
    <property type="project" value="InterPro"/>
</dbReference>